<accession>A0A8K0P071</accession>
<dbReference type="Pfam" id="PF08445">
    <property type="entry name" value="FR47"/>
    <property type="match status" value="1"/>
</dbReference>
<evidence type="ECO:0000313" key="2">
    <source>
        <dbReference type="EMBL" id="KAG8228202.1"/>
    </source>
</evidence>
<dbReference type="Proteomes" id="UP000792457">
    <property type="component" value="Unassembled WGS sequence"/>
</dbReference>
<feature type="domain" description="GCN5-related N-acetyltransferase Rv2170-like" evidence="1">
    <location>
        <begin position="181"/>
        <end position="259"/>
    </location>
</feature>
<dbReference type="PANTHER" id="PTHR20958:SF6">
    <property type="entry name" value="GLYCINE N-ACYLTRANSFERASE-LIKE PROTEIN"/>
    <property type="match status" value="1"/>
</dbReference>
<comment type="caution">
    <text evidence="2">The sequence shown here is derived from an EMBL/GenBank/DDBJ whole genome shotgun (WGS) entry which is preliminary data.</text>
</comment>
<reference evidence="2" key="2">
    <citation type="submission" date="2017-10" db="EMBL/GenBank/DDBJ databases">
        <title>Ladona fulva Genome sequencing and assembly.</title>
        <authorList>
            <person name="Murali S."/>
            <person name="Richards S."/>
            <person name="Bandaranaike D."/>
            <person name="Bellair M."/>
            <person name="Blankenburg K."/>
            <person name="Chao H."/>
            <person name="Dinh H."/>
            <person name="Doddapaneni H."/>
            <person name="Dugan-Rocha S."/>
            <person name="Elkadiri S."/>
            <person name="Gnanaolivu R."/>
            <person name="Hernandez B."/>
            <person name="Skinner E."/>
            <person name="Javaid M."/>
            <person name="Lee S."/>
            <person name="Li M."/>
            <person name="Ming W."/>
            <person name="Munidasa M."/>
            <person name="Muniz J."/>
            <person name="Nguyen L."/>
            <person name="Hughes D."/>
            <person name="Osuji N."/>
            <person name="Pu L.-L."/>
            <person name="Puazo M."/>
            <person name="Qu C."/>
            <person name="Quiroz J."/>
            <person name="Raj R."/>
            <person name="Weissenberger G."/>
            <person name="Xin Y."/>
            <person name="Zou X."/>
            <person name="Han Y."/>
            <person name="Worley K."/>
            <person name="Muzny D."/>
            <person name="Gibbs R."/>
        </authorList>
    </citation>
    <scope>NUCLEOTIDE SEQUENCE</scope>
    <source>
        <strain evidence="2">Sampled in the wild</strain>
    </source>
</reference>
<name>A0A8K0P071_LADFU</name>
<reference evidence="2" key="1">
    <citation type="submission" date="2013-04" db="EMBL/GenBank/DDBJ databases">
        <authorList>
            <person name="Qu J."/>
            <person name="Murali S.C."/>
            <person name="Bandaranaike D."/>
            <person name="Bellair M."/>
            <person name="Blankenburg K."/>
            <person name="Chao H."/>
            <person name="Dinh H."/>
            <person name="Doddapaneni H."/>
            <person name="Downs B."/>
            <person name="Dugan-Rocha S."/>
            <person name="Elkadiri S."/>
            <person name="Gnanaolivu R.D."/>
            <person name="Hernandez B."/>
            <person name="Javaid M."/>
            <person name="Jayaseelan J.C."/>
            <person name="Lee S."/>
            <person name="Li M."/>
            <person name="Ming W."/>
            <person name="Munidasa M."/>
            <person name="Muniz J."/>
            <person name="Nguyen L."/>
            <person name="Ongeri F."/>
            <person name="Osuji N."/>
            <person name="Pu L.-L."/>
            <person name="Puazo M."/>
            <person name="Qu C."/>
            <person name="Quiroz J."/>
            <person name="Raj R."/>
            <person name="Weissenberger G."/>
            <person name="Xin Y."/>
            <person name="Zou X."/>
            <person name="Han Y."/>
            <person name="Richards S."/>
            <person name="Worley K."/>
            <person name="Muzny D."/>
            <person name="Gibbs R."/>
        </authorList>
    </citation>
    <scope>NUCLEOTIDE SEQUENCE</scope>
    <source>
        <strain evidence="2">Sampled in the wild</strain>
    </source>
</reference>
<dbReference type="InterPro" id="IPR053225">
    <property type="entry name" value="Acyl-CoA_N-acyltransferase"/>
</dbReference>
<dbReference type="PANTHER" id="PTHR20958">
    <property type="entry name" value="GLYCINE N-ACYLTRANSFERASE-LIKE PROTEIN"/>
    <property type="match status" value="1"/>
</dbReference>
<gene>
    <name evidence="2" type="ORF">J437_LFUL004327</name>
</gene>
<dbReference type="AlphaFoldDB" id="A0A8K0P071"/>
<dbReference type="InterPro" id="IPR013653">
    <property type="entry name" value="GCN5-like_dom"/>
</dbReference>
<sequence length="273" mass="30793">MNSSVGNALYYNSDRMEIFDNVSRIQGSEEWSEVTEDEIPSVVNRLTELWPESLIGVYRRAVIFSSSKNYSGIESILEGNSNLINWNDGSILFCVVSLDFSKRLQDLCPSISKRVVFCGGICDCYWMPTEVAKALNVECPDEMYFSALEDCHTDIVNSTWAYGSSETYDMVRDIIKFMDTIGLFTKRDSKLVSWALNAVYGIGLLYTIEEYRNNGYGTLVVKKLANILGTTNRNPFLVTLQSNSIAKSVIGKCGFISLEPAEFMKMMQYLDNV</sequence>
<protein>
    <recommendedName>
        <fullName evidence="1">GCN5-related N-acetyltransferase Rv2170-like domain-containing protein</fullName>
    </recommendedName>
</protein>
<dbReference type="OrthoDB" id="61870at2759"/>
<dbReference type="SUPFAM" id="SSF55729">
    <property type="entry name" value="Acyl-CoA N-acyltransferases (Nat)"/>
    <property type="match status" value="1"/>
</dbReference>
<evidence type="ECO:0000313" key="3">
    <source>
        <dbReference type="Proteomes" id="UP000792457"/>
    </source>
</evidence>
<evidence type="ECO:0000259" key="1">
    <source>
        <dbReference type="Pfam" id="PF08445"/>
    </source>
</evidence>
<dbReference type="EMBL" id="KZ308363">
    <property type="protein sequence ID" value="KAG8228202.1"/>
    <property type="molecule type" value="Genomic_DNA"/>
</dbReference>
<organism evidence="2 3">
    <name type="scientific">Ladona fulva</name>
    <name type="common">Scarce chaser dragonfly</name>
    <name type="synonym">Libellula fulva</name>
    <dbReference type="NCBI Taxonomy" id="123851"/>
    <lineage>
        <taxon>Eukaryota</taxon>
        <taxon>Metazoa</taxon>
        <taxon>Ecdysozoa</taxon>
        <taxon>Arthropoda</taxon>
        <taxon>Hexapoda</taxon>
        <taxon>Insecta</taxon>
        <taxon>Pterygota</taxon>
        <taxon>Palaeoptera</taxon>
        <taxon>Odonata</taxon>
        <taxon>Epiprocta</taxon>
        <taxon>Anisoptera</taxon>
        <taxon>Libelluloidea</taxon>
        <taxon>Libellulidae</taxon>
        <taxon>Ladona</taxon>
    </lineage>
</organism>
<keyword evidence="3" id="KW-1185">Reference proteome</keyword>
<proteinExistence type="predicted"/>
<dbReference type="GO" id="GO:0016747">
    <property type="term" value="F:acyltransferase activity, transferring groups other than amino-acyl groups"/>
    <property type="evidence" value="ECO:0007669"/>
    <property type="project" value="InterPro"/>
</dbReference>
<dbReference type="InterPro" id="IPR016181">
    <property type="entry name" value="Acyl_CoA_acyltransferase"/>
</dbReference>
<dbReference type="Gene3D" id="3.40.630.30">
    <property type="match status" value="1"/>
</dbReference>